<keyword evidence="3" id="KW-0540">Nuclease</keyword>
<evidence type="ECO:0000256" key="2">
    <source>
        <dbReference type="ARBA" id="ARBA00022649"/>
    </source>
</evidence>
<dbReference type="GO" id="GO:0016787">
    <property type="term" value="F:hydrolase activity"/>
    <property type="evidence" value="ECO:0007669"/>
    <property type="project" value="UniProtKB-KW"/>
</dbReference>
<keyword evidence="5" id="KW-0378">Hydrolase</keyword>
<dbReference type="InterPro" id="IPR008201">
    <property type="entry name" value="HepT-like"/>
</dbReference>
<evidence type="ECO:0000256" key="3">
    <source>
        <dbReference type="ARBA" id="ARBA00022722"/>
    </source>
</evidence>
<gene>
    <name evidence="6" type="ORF">DLD82_03960</name>
</gene>
<dbReference type="InterPro" id="IPR051813">
    <property type="entry name" value="HepT_RNase_toxin"/>
</dbReference>
<dbReference type="GO" id="GO:0000166">
    <property type="term" value="F:nucleotide binding"/>
    <property type="evidence" value="ECO:0007669"/>
    <property type="project" value="UniProtKB-KW"/>
</dbReference>
<proteinExistence type="predicted"/>
<keyword evidence="1" id="KW-0597">Phosphoprotein</keyword>
<keyword evidence="2" id="KW-1277">Toxin-antitoxin system</keyword>
<evidence type="ECO:0000256" key="4">
    <source>
        <dbReference type="ARBA" id="ARBA00022741"/>
    </source>
</evidence>
<evidence type="ECO:0000256" key="1">
    <source>
        <dbReference type="ARBA" id="ARBA00022553"/>
    </source>
</evidence>
<dbReference type="Pfam" id="PF01934">
    <property type="entry name" value="HepT-like"/>
    <property type="match status" value="1"/>
</dbReference>
<dbReference type="RefSeq" id="WP_109939809.1">
    <property type="nucleotide sequence ID" value="NZ_CP176366.1"/>
</dbReference>
<comment type="caution">
    <text evidence="6">The sequence shown here is derived from an EMBL/GenBank/DDBJ whole genome shotgun (WGS) entry which is preliminary data.</text>
</comment>
<sequence>MSEIRDPRIFLEDMLTSAEKIASYAQGTTPDELFKHQAIVDAILYNLLVLGEAAKGIPQEIRTANPEISWRSITGMRDKIIHQYWGIS</sequence>
<dbReference type="Proteomes" id="UP000245934">
    <property type="component" value="Unassembled WGS sequence"/>
</dbReference>
<keyword evidence="7" id="KW-1185">Reference proteome</keyword>
<evidence type="ECO:0000313" key="7">
    <source>
        <dbReference type="Proteomes" id="UP000245934"/>
    </source>
</evidence>
<evidence type="ECO:0000256" key="5">
    <source>
        <dbReference type="ARBA" id="ARBA00022801"/>
    </source>
</evidence>
<accession>A0A2V2N6N8</accession>
<dbReference type="GeneID" id="97609518"/>
<evidence type="ECO:0000313" key="6">
    <source>
        <dbReference type="EMBL" id="PWR75744.1"/>
    </source>
</evidence>
<dbReference type="AlphaFoldDB" id="A0A2V2N6N8"/>
<dbReference type="PANTHER" id="PTHR34139">
    <property type="entry name" value="UPF0331 PROTEIN MJ0127"/>
    <property type="match status" value="1"/>
</dbReference>
<dbReference type="OrthoDB" id="318716at2157"/>
<organism evidence="6 7">
    <name type="scientific">Methanospirillum stamsii</name>
    <dbReference type="NCBI Taxonomy" id="1277351"/>
    <lineage>
        <taxon>Archaea</taxon>
        <taxon>Methanobacteriati</taxon>
        <taxon>Methanobacteriota</taxon>
        <taxon>Stenosarchaea group</taxon>
        <taxon>Methanomicrobia</taxon>
        <taxon>Methanomicrobiales</taxon>
        <taxon>Methanospirillaceae</taxon>
        <taxon>Methanospirillum</taxon>
    </lineage>
</organism>
<dbReference type="EMBL" id="QGMZ01000008">
    <property type="protein sequence ID" value="PWR75744.1"/>
    <property type="molecule type" value="Genomic_DNA"/>
</dbReference>
<name>A0A2V2N6N8_9EURY</name>
<reference evidence="6 7" key="1">
    <citation type="submission" date="2018-05" db="EMBL/GenBank/DDBJ databases">
        <title>Draft genome of Methanospirillum stamsii Pt1.</title>
        <authorList>
            <person name="Dueholm M.S."/>
            <person name="Nielsen P.H."/>
            <person name="Bakmann L.F."/>
            <person name="Otzen D.E."/>
        </authorList>
    </citation>
    <scope>NUCLEOTIDE SEQUENCE [LARGE SCALE GENOMIC DNA]</scope>
    <source>
        <strain evidence="6 7">Pt1</strain>
    </source>
</reference>
<protein>
    <submittedName>
        <fullName evidence="6">DUF86 domain-containing protein</fullName>
    </submittedName>
</protein>
<dbReference type="GO" id="GO:0004540">
    <property type="term" value="F:RNA nuclease activity"/>
    <property type="evidence" value="ECO:0007669"/>
    <property type="project" value="InterPro"/>
</dbReference>
<dbReference type="PANTHER" id="PTHR34139:SF1">
    <property type="entry name" value="RNASE MJ1380-RELATED"/>
    <property type="match status" value="1"/>
</dbReference>
<keyword evidence="4" id="KW-0547">Nucleotide-binding</keyword>
<dbReference type="GO" id="GO:0110001">
    <property type="term" value="C:toxin-antitoxin complex"/>
    <property type="evidence" value="ECO:0007669"/>
    <property type="project" value="InterPro"/>
</dbReference>